<proteinExistence type="predicted"/>
<organism evidence="2 3">
    <name type="scientific">Candidatus Raskinella chloraquaticus</name>
    <dbReference type="NCBI Taxonomy" id="1951219"/>
    <lineage>
        <taxon>Bacteria</taxon>
        <taxon>Pseudomonadati</taxon>
        <taxon>Pseudomonadota</taxon>
        <taxon>Alphaproteobacteria</taxon>
        <taxon>Hyphomicrobiales</taxon>
        <taxon>Phreatobacteraceae</taxon>
        <taxon>Candidatus Raskinella</taxon>
    </lineage>
</organism>
<dbReference type="AlphaFoldDB" id="A0A1W9I167"/>
<dbReference type="EMBL" id="LWDL01000010">
    <property type="protein sequence ID" value="OQW53191.1"/>
    <property type="molecule type" value="Genomic_DNA"/>
</dbReference>
<dbReference type="Proteomes" id="UP000192872">
    <property type="component" value="Unassembled WGS sequence"/>
</dbReference>
<dbReference type="STRING" id="1827387.A4S15_05290"/>
<dbReference type="RefSeq" id="WP_376800972.1">
    <property type="nucleotide sequence ID" value="NZ_DBNB01000038.1"/>
</dbReference>
<feature type="domain" description="BioF2-like acetyltransferase" evidence="1">
    <location>
        <begin position="193"/>
        <end position="333"/>
    </location>
</feature>
<dbReference type="InterPro" id="IPR038740">
    <property type="entry name" value="BioF2-like_GNAT_dom"/>
</dbReference>
<dbReference type="Pfam" id="PF13480">
    <property type="entry name" value="Acetyltransf_6"/>
    <property type="match status" value="1"/>
</dbReference>
<gene>
    <name evidence="2" type="ORF">A4S15_05290</name>
</gene>
<dbReference type="SUPFAM" id="SSF55729">
    <property type="entry name" value="Acyl-CoA N-acyltransferases (Nat)"/>
    <property type="match status" value="1"/>
</dbReference>
<name>A0A1W9I167_9HYPH</name>
<dbReference type="Gene3D" id="3.40.630.30">
    <property type="match status" value="1"/>
</dbReference>
<evidence type="ECO:0000259" key="1">
    <source>
        <dbReference type="Pfam" id="PF13480"/>
    </source>
</evidence>
<comment type="caution">
    <text evidence="2">The sequence shown here is derived from an EMBL/GenBank/DDBJ whole genome shotgun (WGS) entry which is preliminary data.</text>
</comment>
<dbReference type="InterPro" id="IPR016181">
    <property type="entry name" value="Acyl_CoA_acyltransferase"/>
</dbReference>
<evidence type="ECO:0000313" key="3">
    <source>
        <dbReference type="Proteomes" id="UP000192872"/>
    </source>
</evidence>
<sequence length="394" mass="42730">MTAGVVDQKIIHAAASAAAGLRAAVCLFDDHGKAMWQDCEQRLVATPYQTTSFACAWLSSQGARAREKVRLISVHDVQGRIILLLPIILRQLGLWQVAQPIAGSHANFMAPLFDAQACTSLGAAQISAALDDGLFKAGADLAYLPHVPAAWCGQANPLGGLTDRVSVNPARQAVLSSDVSATLHSLRSKDSLRKIAGKRRKLAAQGKLQIGRAATREEKLDLLSAYRVLKDRWSAQRRINNEFGDAAVDGFYRTLAGDPHFVLWYIKVDDQVIGVSAGLQRDHHFSMMIISSEQDLFAAYSPGDILVDFIMRDLCAAGFTSVDFGTGDAEYKRRWLPAPVELRDVIYPLTFSGQIAGAGLGAAHTVKAFIKARPQLTSLAHRLAFATSRLTAWP</sequence>
<protein>
    <recommendedName>
        <fullName evidence="1">BioF2-like acetyltransferase domain-containing protein</fullName>
    </recommendedName>
</protein>
<evidence type="ECO:0000313" key="2">
    <source>
        <dbReference type="EMBL" id="OQW53191.1"/>
    </source>
</evidence>
<accession>A0A1W9I167</accession>
<reference evidence="2 3" key="1">
    <citation type="journal article" date="2017" name="Water Res.">
        <title>Comammox in drinking water systems.</title>
        <authorList>
            <person name="Wang Y."/>
            <person name="Ma L."/>
            <person name="Mao Y."/>
            <person name="Jiang X."/>
            <person name="Xia Y."/>
            <person name="Yu K."/>
            <person name="Li B."/>
            <person name="Zhang T."/>
        </authorList>
    </citation>
    <scope>NUCLEOTIDE SEQUENCE [LARGE SCALE GENOMIC DNA]</scope>
    <source>
        <strain evidence="2">SG_bin8</strain>
    </source>
</reference>